<sequence length="573" mass="60916">MLATSISVVQAILPVLASWAVAIAISTVLISGADLSALSMCVVLILLSAAIARIGPIVSESLQDAVERQVRLELSIQMEARTSLSTFFSAKALDNLRLLDRDAYRLSGIHQLILGISALASVTVAVIALATVDARLAWLVPLAVLPCLAAAIADFRAGQIWLGNEAFRRDADSATDILNDPRHALEVRAFGLLLPLLKVVSRSQDRQAILMLRSRHRHGAAELVGVVALSFAMLAVTLPLATSAMSASNRTSAASLVLLVIPQVFLATRSLAASLMGVIDGANTFLRMLWIRDTNTERSEGSPELGPPSSLVEELVLSGVTYTYPGSSSPALLDVSLRLPAGATVCLVGENGSGKSTLVNILAGLIAPSTGTVEVDGTRLEEFDRRSWQRHVTAGFQQGARFEIPIEDSISGGKLASAHRLESALKASLLTDIVHSLPNGKDTVLGHRFRGAINLSGGQWQRVALARAIYKEGAIVSLLDEPTSALDPETEVQIYTNFGRIARATGETAGAITVFVSHRLSTARQADLVVVLDRGRVAGVGKHEELLACLPHYRLLFDRQAAPYADDPGSQHG</sequence>
<dbReference type="GO" id="GO:0034040">
    <property type="term" value="F:ATPase-coupled lipid transmembrane transporter activity"/>
    <property type="evidence" value="ECO:0007669"/>
    <property type="project" value="TreeGrafter"/>
</dbReference>
<feature type="transmembrane region" description="Helical" evidence="7">
    <location>
        <begin position="220"/>
        <end position="241"/>
    </location>
</feature>
<dbReference type="CDD" id="cd03228">
    <property type="entry name" value="ABCC_MRP_Like"/>
    <property type="match status" value="1"/>
</dbReference>
<evidence type="ECO:0000313" key="9">
    <source>
        <dbReference type="EMBL" id="KJL23879.1"/>
    </source>
</evidence>
<dbReference type="SUPFAM" id="SSF90123">
    <property type="entry name" value="ABC transporter transmembrane region"/>
    <property type="match status" value="1"/>
</dbReference>
<feature type="transmembrane region" description="Helical" evidence="7">
    <location>
        <begin position="112"/>
        <end position="130"/>
    </location>
</feature>
<feature type="transmembrane region" description="Helical" evidence="7">
    <location>
        <begin position="37"/>
        <end position="58"/>
    </location>
</feature>
<organism evidence="9 10">
    <name type="scientific">Microbacterium azadirachtae</name>
    <dbReference type="NCBI Taxonomy" id="582680"/>
    <lineage>
        <taxon>Bacteria</taxon>
        <taxon>Bacillati</taxon>
        <taxon>Actinomycetota</taxon>
        <taxon>Actinomycetes</taxon>
        <taxon>Micrococcales</taxon>
        <taxon>Microbacteriaceae</taxon>
        <taxon>Microbacterium</taxon>
    </lineage>
</organism>
<dbReference type="SMART" id="SM00382">
    <property type="entry name" value="AAA"/>
    <property type="match status" value="1"/>
</dbReference>
<evidence type="ECO:0000256" key="5">
    <source>
        <dbReference type="ARBA" id="ARBA00022989"/>
    </source>
</evidence>
<evidence type="ECO:0000256" key="3">
    <source>
        <dbReference type="ARBA" id="ARBA00022741"/>
    </source>
</evidence>
<keyword evidence="3" id="KW-0547">Nucleotide-binding</keyword>
<keyword evidence="10" id="KW-1185">Reference proteome</keyword>
<evidence type="ECO:0000256" key="2">
    <source>
        <dbReference type="ARBA" id="ARBA00022692"/>
    </source>
</evidence>
<evidence type="ECO:0000313" key="10">
    <source>
        <dbReference type="Proteomes" id="UP000033448"/>
    </source>
</evidence>
<dbReference type="SUPFAM" id="SSF52540">
    <property type="entry name" value="P-loop containing nucleoside triphosphate hydrolases"/>
    <property type="match status" value="1"/>
</dbReference>
<dbReference type="Pfam" id="PF00005">
    <property type="entry name" value="ABC_tran"/>
    <property type="match status" value="1"/>
</dbReference>
<evidence type="ECO:0000256" key="1">
    <source>
        <dbReference type="ARBA" id="ARBA00004651"/>
    </source>
</evidence>
<dbReference type="InterPro" id="IPR027417">
    <property type="entry name" value="P-loop_NTPase"/>
</dbReference>
<keyword evidence="2 7" id="KW-0812">Transmembrane</keyword>
<dbReference type="AlphaFoldDB" id="A0A0F0KTR8"/>
<protein>
    <submittedName>
        <fullName evidence="9">Lipid A export ATP-binding/permease protein MsbA</fullName>
        <ecNumber evidence="9">3.6.3.-</ecNumber>
    </submittedName>
</protein>
<dbReference type="PROSITE" id="PS50893">
    <property type="entry name" value="ABC_TRANSPORTER_2"/>
    <property type="match status" value="1"/>
</dbReference>
<feature type="domain" description="ABC transporter" evidence="8">
    <location>
        <begin position="315"/>
        <end position="559"/>
    </location>
</feature>
<dbReference type="InterPro" id="IPR036640">
    <property type="entry name" value="ABC1_TM_sf"/>
</dbReference>
<comment type="caution">
    <text evidence="9">The sequence shown here is derived from an EMBL/GenBank/DDBJ whole genome shotgun (WGS) entry which is preliminary data.</text>
</comment>
<evidence type="ECO:0000259" key="8">
    <source>
        <dbReference type="PROSITE" id="PS50893"/>
    </source>
</evidence>
<reference evidence="9 10" key="1">
    <citation type="submission" date="2015-02" db="EMBL/GenBank/DDBJ databases">
        <title>Draft genome sequences of ten Microbacterium spp. with emphasis on heavy metal contaminated environments.</title>
        <authorList>
            <person name="Corretto E."/>
        </authorList>
    </citation>
    <scope>NUCLEOTIDE SEQUENCE [LARGE SCALE GENOMIC DNA]</scope>
    <source>
        <strain evidence="9 10">DSM 23848</strain>
    </source>
</reference>
<dbReference type="PANTHER" id="PTHR24221">
    <property type="entry name" value="ATP-BINDING CASSETTE SUB-FAMILY B"/>
    <property type="match status" value="1"/>
</dbReference>
<keyword evidence="4 9" id="KW-0067">ATP-binding</keyword>
<dbReference type="GO" id="GO:0016887">
    <property type="term" value="F:ATP hydrolysis activity"/>
    <property type="evidence" value="ECO:0007669"/>
    <property type="project" value="InterPro"/>
</dbReference>
<dbReference type="Proteomes" id="UP000033448">
    <property type="component" value="Unassembled WGS sequence"/>
</dbReference>
<keyword evidence="5 7" id="KW-1133">Transmembrane helix</keyword>
<evidence type="ECO:0000256" key="7">
    <source>
        <dbReference type="SAM" id="Phobius"/>
    </source>
</evidence>
<evidence type="ECO:0000256" key="6">
    <source>
        <dbReference type="ARBA" id="ARBA00023136"/>
    </source>
</evidence>
<comment type="subcellular location">
    <subcellularLocation>
        <location evidence="1">Cell membrane</location>
        <topology evidence="1">Multi-pass membrane protein</topology>
    </subcellularLocation>
</comment>
<dbReference type="PROSITE" id="PS00211">
    <property type="entry name" value="ABC_TRANSPORTER_1"/>
    <property type="match status" value="1"/>
</dbReference>
<dbReference type="GO" id="GO:0005524">
    <property type="term" value="F:ATP binding"/>
    <property type="evidence" value="ECO:0007669"/>
    <property type="project" value="UniProtKB-KW"/>
</dbReference>
<dbReference type="Gene3D" id="3.40.50.300">
    <property type="entry name" value="P-loop containing nucleotide triphosphate hydrolases"/>
    <property type="match status" value="1"/>
</dbReference>
<accession>A0A0F0KTR8</accession>
<dbReference type="PANTHER" id="PTHR24221:SF654">
    <property type="entry name" value="ATP-BINDING CASSETTE SUB-FAMILY B MEMBER 6"/>
    <property type="match status" value="1"/>
</dbReference>
<dbReference type="EC" id="3.6.3.-" evidence="9"/>
<gene>
    <name evidence="9" type="primary">msbA</name>
    <name evidence="9" type="ORF">RL72_01830</name>
</gene>
<dbReference type="PATRIC" id="fig|582680.7.peg.1880"/>
<feature type="transmembrane region" description="Helical" evidence="7">
    <location>
        <begin position="253"/>
        <end position="279"/>
    </location>
</feature>
<dbReference type="InterPro" id="IPR017871">
    <property type="entry name" value="ABC_transporter-like_CS"/>
</dbReference>
<dbReference type="InterPro" id="IPR039421">
    <property type="entry name" value="Type_1_exporter"/>
</dbReference>
<feature type="transmembrane region" description="Helical" evidence="7">
    <location>
        <begin position="12"/>
        <end position="31"/>
    </location>
</feature>
<name>A0A0F0KTR8_9MICO</name>
<dbReference type="GO" id="GO:0005886">
    <property type="term" value="C:plasma membrane"/>
    <property type="evidence" value="ECO:0007669"/>
    <property type="project" value="UniProtKB-SubCell"/>
</dbReference>
<evidence type="ECO:0000256" key="4">
    <source>
        <dbReference type="ARBA" id="ARBA00022840"/>
    </source>
</evidence>
<keyword evidence="6 7" id="KW-0472">Membrane</keyword>
<dbReference type="EMBL" id="JYIT01000075">
    <property type="protein sequence ID" value="KJL23879.1"/>
    <property type="molecule type" value="Genomic_DNA"/>
</dbReference>
<feature type="transmembrane region" description="Helical" evidence="7">
    <location>
        <begin position="136"/>
        <end position="155"/>
    </location>
</feature>
<proteinExistence type="predicted"/>
<dbReference type="InterPro" id="IPR003593">
    <property type="entry name" value="AAA+_ATPase"/>
</dbReference>
<dbReference type="InterPro" id="IPR003439">
    <property type="entry name" value="ABC_transporter-like_ATP-bd"/>
</dbReference>
<keyword evidence="9" id="KW-0378">Hydrolase</keyword>